<accession>A0AAW0DAQ0</accession>
<comment type="similarity">
    <text evidence="1">Belongs to the glycosyltransferase 90 family.</text>
</comment>
<dbReference type="GO" id="GO:0016740">
    <property type="term" value="F:transferase activity"/>
    <property type="evidence" value="ECO:0007669"/>
    <property type="project" value="UniProtKB-KW"/>
</dbReference>
<reference evidence="4 5" key="1">
    <citation type="journal article" date="2024" name="J Genomics">
        <title>Draft genome sequencing and assembly of Favolaschia claudopus CIRM-BRFM 2984 isolated from oak limbs.</title>
        <authorList>
            <person name="Navarro D."/>
            <person name="Drula E."/>
            <person name="Chaduli D."/>
            <person name="Cazenave R."/>
            <person name="Ahrendt S."/>
            <person name="Wang J."/>
            <person name="Lipzen A."/>
            <person name="Daum C."/>
            <person name="Barry K."/>
            <person name="Grigoriev I.V."/>
            <person name="Favel A."/>
            <person name="Rosso M.N."/>
            <person name="Martin F."/>
        </authorList>
    </citation>
    <scope>NUCLEOTIDE SEQUENCE [LARGE SCALE GENOMIC DNA]</scope>
    <source>
        <strain evidence="4 5">CIRM-BRFM 2984</strain>
    </source>
</reference>
<evidence type="ECO:0000256" key="1">
    <source>
        <dbReference type="ARBA" id="ARBA00010118"/>
    </source>
</evidence>
<dbReference type="Proteomes" id="UP001362999">
    <property type="component" value="Unassembled WGS sequence"/>
</dbReference>
<dbReference type="PANTHER" id="PTHR12203">
    <property type="entry name" value="KDEL LYS-ASP-GLU-LEU CONTAINING - RELATED"/>
    <property type="match status" value="1"/>
</dbReference>
<evidence type="ECO:0000259" key="3">
    <source>
        <dbReference type="SMART" id="SM00672"/>
    </source>
</evidence>
<dbReference type="Pfam" id="PF05686">
    <property type="entry name" value="Glyco_transf_90"/>
    <property type="match status" value="1"/>
</dbReference>
<proteinExistence type="inferred from homology"/>
<protein>
    <submittedName>
        <fullName evidence="4">CAP10 domain-containing protein</fullName>
    </submittedName>
</protein>
<organism evidence="4 5">
    <name type="scientific">Favolaschia claudopus</name>
    <dbReference type="NCBI Taxonomy" id="2862362"/>
    <lineage>
        <taxon>Eukaryota</taxon>
        <taxon>Fungi</taxon>
        <taxon>Dikarya</taxon>
        <taxon>Basidiomycota</taxon>
        <taxon>Agaricomycotina</taxon>
        <taxon>Agaricomycetes</taxon>
        <taxon>Agaricomycetidae</taxon>
        <taxon>Agaricales</taxon>
        <taxon>Marasmiineae</taxon>
        <taxon>Mycenaceae</taxon>
        <taxon>Favolaschia</taxon>
    </lineage>
</organism>
<sequence length="530" mass="61151">MPPILLRGRSLMRGPWRYLFWLSVAFILGRASHLLFPVFPQHPPIPISPEHIFSGSDDAVSELDPISTTVVTMSSAQLSLDALLAKQSTTLEEATARYYLKAGRPPPQNFDRWFEFARENECLIDEYDQIHRDFEPFYQLAVDHPTRFQAMIDKGRAMILNETEGLNRRQQEAIGLTAIRIINGTVEMPPYSGTAFAKDLSYGLRRFAHLLPDMEFLLNGRDEPRVVFNVRDPGARTRASKLEDLNPFHLAPYPTEDFFRNRSGCSLLSKAKGFAYDDTSNISFLRSSSSSDFTTDLWPLLSSTKISPCFSDILFPSQYFYRKSRWSPKLPPNNITWDERKPQLYWRGASNGGHIIGDNYHLFPRFRLVELGSKHPELLDVKMTGFPKGHCGKDCDSSRIVQEYGITLKNVPRKDILQYKYLLDIDGNTFSGRFLMWLKSGSLVFKLTAFEEYFNNWIRPYEHYIPVTDVDDLVEKVKWAISHESEARRIQEAGKMFTERIMTDEQNDCYFAAVLLEWARLQSYARTLHS</sequence>
<comment type="caution">
    <text evidence="4">The sequence shown here is derived from an EMBL/GenBank/DDBJ whole genome shotgun (WGS) entry which is preliminary data.</text>
</comment>
<dbReference type="InterPro" id="IPR051091">
    <property type="entry name" value="O-Glucosyltr/Glycosyltrsf_90"/>
</dbReference>
<feature type="domain" description="Glycosyl transferase CAP10" evidence="3">
    <location>
        <begin position="252"/>
        <end position="525"/>
    </location>
</feature>
<dbReference type="AlphaFoldDB" id="A0AAW0DAQ0"/>
<evidence type="ECO:0000256" key="2">
    <source>
        <dbReference type="ARBA" id="ARBA00022679"/>
    </source>
</evidence>
<keyword evidence="2" id="KW-0808">Transferase</keyword>
<dbReference type="PANTHER" id="PTHR12203:SF35">
    <property type="entry name" value="PROTEIN O-GLUCOSYLTRANSFERASE 1"/>
    <property type="match status" value="1"/>
</dbReference>
<name>A0AAW0DAQ0_9AGAR</name>
<dbReference type="EMBL" id="JAWWNJ010000009">
    <property type="protein sequence ID" value="KAK7048283.1"/>
    <property type="molecule type" value="Genomic_DNA"/>
</dbReference>
<dbReference type="InterPro" id="IPR006598">
    <property type="entry name" value="CAP10"/>
</dbReference>
<evidence type="ECO:0000313" key="5">
    <source>
        <dbReference type="Proteomes" id="UP001362999"/>
    </source>
</evidence>
<dbReference type="SMART" id="SM00672">
    <property type="entry name" value="CAP10"/>
    <property type="match status" value="1"/>
</dbReference>
<keyword evidence="5" id="KW-1185">Reference proteome</keyword>
<evidence type="ECO:0000313" key="4">
    <source>
        <dbReference type="EMBL" id="KAK7048283.1"/>
    </source>
</evidence>
<gene>
    <name evidence="4" type="ORF">R3P38DRAFT_2868430</name>
</gene>